<keyword evidence="3" id="KW-1185">Reference proteome</keyword>
<dbReference type="CTD" id="90070"/>
<protein>
    <submittedName>
        <fullName evidence="4">Extracellular glycoprotein lacritin</fullName>
    </submittedName>
</protein>
<feature type="chain" id="PRO_5028860808" evidence="2">
    <location>
        <begin position="20"/>
        <end position="98"/>
    </location>
</feature>
<evidence type="ECO:0000313" key="3">
    <source>
        <dbReference type="Proteomes" id="UP000245341"/>
    </source>
</evidence>
<reference evidence="4" key="1">
    <citation type="submission" date="2025-08" db="UniProtKB">
        <authorList>
            <consortium name="RefSeq"/>
        </authorList>
    </citation>
    <scope>IDENTIFICATION</scope>
    <source>
        <tissue evidence="4">Liver</tissue>
    </source>
</reference>
<gene>
    <name evidence="4" type="primary">LACRT</name>
</gene>
<feature type="region of interest" description="Disordered" evidence="1">
    <location>
        <begin position="22"/>
        <end position="53"/>
    </location>
</feature>
<dbReference type="RefSeq" id="XP_030875325.1">
    <property type="nucleotide sequence ID" value="XM_031019465.1"/>
</dbReference>
<keyword evidence="2" id="KW-0732">Signal</keyword>
<evidence type="ECO:0000256" key="1">
    <source>
        <dbReference type="SAM" id="MobiDB-lite"/>
    </source>
</evidence>
<evidence type="ECO:0000256" key="2">
    <source>
        <dbReference type="SAM" id="SignalP"/>
    </source>
</evidence>
<organism evidence="3 4">
    <name type="scientific">Leptonychotes weddellii</name>
    <name type="common">Weddell seal</name>
    <name type="synonym">Otaria weddellii</name>
    <dbReference type="NCBI Taxonomy" id="9713"/>
    <lineage>
        <taxon>Eukaryota</taxon>
        <taxon>Metazoa</taxon>
        <taxon>Chordata</taxon>
        <taxon>Craniata</taxon>
        <taxon>Vertebrata</taxon>
        <taxon>Euteleostomi</taxon>
        <taxon>Mammalia</taxon>
        <taxon>Eutheria</taxon>
        <taxon>Laurasiatheria</taxon>
        <taxon>Carnivora</taxon>
        <taxon>Caniformia</taxon>
        <taxon>Pinnipedia</taxon>
        <taxon>Phocidae</taxon>
        <taxon>Monachinae</taxon>
        <taxon>Lobodontini</taxon>
        <taxon>Leptonychotes</taxon>
    </lineage>
</organism>
<dbReference type="KEGG" id="lww:115937457"/>
<proteinExistence type="predicted"/>
<accession>A0A7F8Q213</accession>
<evidence type="ECO:0000313" key="4">
    <source>
        <dbReference type="RefSeq" id="XP_030875325.1"/>
    </source>
</evidence>
<dbReference type="OrthoDB" id="10341905at2759"/>
<dbReference type="Proteomes" id="UP000245341">
    <property type="component" value="Unplaced"/>
</dbReference>
<sequence>MRFSALLFLAALAGALVYATEPEGTTSAAKPASPQEPAQEPHGATPSPEELNPLRHGLERAKKAMHKRLQFRGRLYEDVAEWDKNLKNLAAKLNVVAV</sequence>
<dbReference type="AlphaFoldDB" id="A0A7F8Q213"/>
<name>A0A7F8Q213_LEPWE</name>
<dbReference type="GeneID" id="115937457"/>
<feature type="signal peptide" evidence="2">
    <location>
        <begin position="1"/>
        <end position="19"/>
    </location>
</feature>